<evidence type="ECO:0000313" key="1">
    <source>
        <dbReference type="EMBL" id="KAL3853481.1"/>
    </source>
</evidence>
<organism evidence="1 2">
    <name type="scientific">Sinanodonta woodiana</name>
    <name type="common">Chinese pond mussel</name>
    <name type="synonym">Anodonta woodiana</name>
    <dbReference type="NCBI Taxonomy" id="1069815"/>
    <lineage>
        <taxon>Eukaryota</taxon>
        <taxon>Metazoa</taxon>
        <taxon>Spiralia</taxon>
        <taxon>Lophotrochozoa</taxon>
        <taxon>Mollusca</taxon>
        <taxon>Bivalvia</taxon>
        <taxon>Autobranchia</taxon>
        <taxon>Heteroconchia</taxon>
        <taxon>Palaeoheterodonta</taxon>
        <taxon>Unionida</taxon>
        <taxon>Unionoidea</taxon>
        <taxon>Unionidae</taxon>
        <taxon>Unioninae</taxon>
        <taxon>Sinanodonta</taxon>
    </lineage>
</organism>
<reference evidence="1 2" key="1">
    <citation type="submission" date="2024-11" db="EMBL/GenBank/DDBJ databases">
        <title>Chromosome-level genome assembly of the freshwater bivalve Anodonta woodiana.</title>
        <authorList>
            <person name="Chen X."/>
        </authorList>
    </citation>
    <scope>NUCLEOTIDE SEQUENCE [LARGE SCALE GENOMIC DNA]</scope>
    <source>
        <strain evidence="1">MN2024</strain>
        <tissue evidence="1">Gills</tissue>
    </source>
</reference>
<protein>
    <submittedName>
        <fullName evidence="1">Uncharacterized protein</fullName>
    </submittedName>
</protein>
<proteinExistence type="predicted"/>
<gene>
    <name evidence="1" type="ORF">ACJMK2_017017</name>
</gene>
<name>A0ABD3UWV4_SINWO</name>
<dbReference type="EMBL" id="JBJQND010000015">
    <property type="protein sequence ID" value="KAL3853481.1"/>
    <property type="molecule type" value="Genomic_DNA"/>
</dbReference>
<sequence>MENLKYRVEERVDKDIMNLLRSLKDPSDALSNTTLNLAGNLPSRLFGAKDVEGVVIQLSNDAESVNLSLQDKLNLLLQKDGSSIAVGGQISS</sequence>
<keyword evidence="2" id="KW-1185">Reference proteome</keyword>
<dbReference type="AlphaFoldDB" id="A0ABD3UWV4"/>
<accession>A0ABD3UWV4</accession>
<evidence type="ECO:0000313" key="2">
    <source>
        <dbReference type="Proteomes" id="UP001634394"/>
    </source>
</evidence>
<comment type="caution">
    <text evidence="1">The sequence shown here is derived from an EMBL/GenBank/DDBJ whole genome shotgun (WGS) entry which is preliminary data.</text>
</comment>
<dbReference type="Proteomes" id="UP001634394">
    <property type="component" value="Unassembled WGS sequence"/>
</dbReference>